<evidence type="ECO:0000313" key="4">
    <source>
        <dbReference type="Proteomes" id="UP000675554"/>
    </source>
</evidence>
<accession>A0A8T4J1J9</accession>
<dbReference type="InterPro" id="IPR006311">
    <property type="entry name" value="TAT_signal"/>
</dbReference>
<dbReference type="PROSITE" id="PS51318">
    <property type="entry name" value="TAT"/>
    <property type="match status" value="1"/>
</dbReference>
<name>A0A8T4J1J9_9ACTN</name>
<keyword evidence="2" id="KW-0812">Transmembrane</keyword>
<keyword evidence="2" id="KW-1133">Transmembrane helix</keyword>
<evidence type="ECO:0000313" key="3">
    <source>
        <dbReference type="EMBL" id="MBR7676037.1"/>
    </source>
</evidence>
<feature type="transmembrane region" description="Helical" evidence="2">
    <location>
        <begin position="32"/>
        <end position="52"/>
    </location>
</feature>
<dbReference type="EMBL" id="JAGSMN010000573">
    <property type="protein sequence ID" value="MBR7676037.1"/>
    <property type="molecule type" value="Genomic_DNA"/>
</dbReference>
<dbReference type="Proteomes" id="UP000675554">
    <property type="component" value="Unassembled WGS sequence"/>
</dbReference>
<gene>
    <name evidence="3" type="ORF">KDA82_24105</name>
</gene>
<evidence type="ECO:0000256" key="1">
    <source>
        <dbReference type="SAM" id="MobiDB-lite"/>
    </source>
</evidence>
<keyword evidence="4" id="KW-1185">Reference proteome</keyword>
<evidence type="ECO:0000256" key="2">
    <source>
        <dbReference type="SAM" id="Phobius"/>
    </source>
</evidence>
<dbReference type="AlphaFoldDB" id="A0A8T4J1J9"/>
<sequence length="310" mass="32584">MTPEQPDSRPSVSPAEETNRPGAAASGRRRRLLLVVAGATVAVAATGAALSLHDGGSAPAADFCWSLAPQSEPADDGSLRACGDALETAATGRPAGSTAPEEAVRHTDEQARMFKKIVTSYGAQAPDGEEVPVEIAPQMANVLAHFHQDVHQVLGRTSRSASAGDPEVPHTALTAFMRSVSAEDDAFRTTYRSQLREVSREIDGLTKEELTRAPGGADDRARAVVERSGSVIGGLVQARDDALKAALDGEPDSATEEKLAENYEKNGYPRLRHLLHAHASKVGVPADELADTGGRMGDLTGWTSSAYRSA</sequence>
<proteinExistence type="predicted"/>
<protein>
    <submittedName>
        <fullName evidence="3">Uncharacterized protein</fullName>
    </submittedName>
</protein>
<reference evidence="3" key="1">
    <citation type="submission" date="2021-04" db="EMBL/GenBank/DDBJ databases">
        <title>Sequencing of actinobacteria type strains.</title>
        <authorList>
            <person name="Nguyen G.-S."/>
            <person name="Wentzel A."/>
        </authorList>
    </citation>
    <scope>NUCLEOTIDE SEQUENCE</scope>
    <source>
        <strain evidence="3">DSM 42095</strain>
    </source>
</reference>
<comment type="caution">
    <text evidence="3">The sequence shown here is derived from an EMBL/GenBank/DDBJ whole genome shotgun (WGS) entry which is preliminary data.</text>
</comment>
<keyword evidence="2" id="KW-0472">Membrane</keyword>
<feature type="region of interest" description="Disordered" evidence="1">
    <location>
        <begin position="1"/>
        <end position="29"/>
    </location>
</feature>
<organism evidence="3 4">
    <name type="scientific">Streptomyces daliensis</name>
    <dbReference type="NCBI Taxonomy" id="299421"/>
    <lineage>
        <taxon>Bacteria</taxon>
        <taxon>Bacillati</taxon>
        <taxon>Actinomycetota</taxon>
        <taxon>Actinomycetes</taxon>
        <taxon>Kitasatosporales</taxon>
        <taxon>Streptomycetaceae</taxon>
        <taxon>Streptomyces</taxon>
    </lineage>
</organism>